<evidence type="ECO:0000313" key="2">
    <source>
        <dbReference type="EMBL" id="AYC64014.1"/>
    </source>
</evidence>
<dbReference type="InterPro" id="IPR036397">
    <property type="entry name" value="RNaseH_sf"/>
</dbReference>
<dbReference type="GO" id="GO:0015074">
    <property type="term" value="P:DNA integration"/>
    <property type="evidence" value="ECO:0007669"/>
    <property type="project" value="InterPro"/>
</dbReference>
<evidence type="ECO:0000259" key="1">
    <source>
        <dbReference type="PROSITE" id="PS50994"/>
    </source>
</evidence>
<keyword evidence="2" id="KW-0150">Chloroplast</keyword>
<dbReference type="InterPro" id="IPR012337">
    <property type="entry name" value="RNaseH-like_sf"/>
</dbReference>
<keyword evidence="2" id="KW-0934">Plastid</keyword>
<dbReference type="GO" id="GO:0003676">
    <property type="term" value="F:nucleic acid binding"/>
    <property type="evidence" value="ECO:0007669"/>
    <property type="project" value="InterPro"/>
</dbReference>
<dbReference type="Gene3D" id="3.30.420.10">
    <property type="entry name" value="Ribonuclease H-like superfamily/Ribonuclease H"/>
    <property type="match status" value="1"/>
</dbReference>
<reference evidence="2" key="1">
    <citation type="submission" date="2018-07" db="EMBL/GenBank/DDBJ databases">
        <authorList>
            <person name="Quirk P.G."/>
            <person name="Krulwich T.A."/>
        </authorList>
    </citation>
    <scope>NUCLEOTIDE SEQUENCE</scope>
</reference>
<dbReference type="EMBL" id="MH591087">
    <property type="protein sequence ID" value="AYC64014.1"/>
    <property type="molecule type" value="Genomic_DNA"/>
</dbReference>
<name>A0A386AXD0_9CHLO</name>
<gene>
    <name evidence="2" type="primary">orf209</name>
</gene>
<accession>A0A386AXD0</accession>
<feature type="domain" description="Integrase catalytic" evidence="1">
    <location>
        <begin position="6"/>
        <end position="141"/>
    </location>
</feature>
<sequence>MCTLQTKTFPNLNKNENIVNHNVWVVDETYLTPQKVLFLITNLKTRAILGYSLKSIKNINYKSSYKTGLNYQEILDTYQTITTEWHFPEIIHSDSNPNYVTKQIEHWCQQNHIQISTTESQKNQNQVAESVNAQIKNNLIKCVLKSTKNNFKKWRKTWPKQFKNLTINNKLQNKEFRTFFFTSIFFTETIDLIEFIDCAIIDPEGILFS</sequence>
<geneLocation type="chloroplast" evidence="2"/>
<dbReference type="PROSITE" id="PS50994">
    <property type="entry name" value="INTEGRASE"/>
    <property type="match status" value="1"/>
</dbReference>
<proteinExistence type="predicted"/>
<organism evidence="2">
    <name type="scientific">Halimeda micronesica</name>
    <dbReference type="NCBI Taxonomy" id="170426"/>
    <lineage>
        <taxon>Eukaryota</taxon>
        <taxon>Viridiplantae</taxon>
        <taxon>Chlorophyta</taxon>
        <taxon>core chlorophytes</taxon>
        <taxon>Ulvophyceae</taxon>
        <taxon>TCBD clade</taxon>
        <taxon>Bryopsidales</taxon>
        <taxon>Halimedineae</taxon>
        <taxon>Halimedaceae</taxon>
        <taxon>Halimedeae</taxon>
        <taxon>Halimeda</taxon>
    </lineage>
</organism>
<protein>
    <recommendedName>
        <fullName evidence="1">Integrase catalytic domain-containing protein</fullName>
    </recommendedName>
</protein>
<reference evidence="2" key="2">
    <citation type="journal article" date="2019" name="Mol. Phylogenet. Evol.">
        <title>Reassessment of the classification of bryopsidales (chlorophyta) based on chloroplast phylogenomic analyses.</title>
        <authorList>
            <person name="Cremen M.C."/>
            <person name="Leliaert F."/>
            <person name="West J."/>
            <person name="Lam D.W."/>
            <person name="Shimada S."/>
            <person name="Lopez-Bautista J.M."/>
            <person name="Verbruggen H."/>
        </authorList>
    </citation>
    <scope>NUCLEOTIDE SEQUENCE</scope>
</reference>
<dbReference type="SUPFAM" id="SSF53098">
    <property type="entry name" value="Ribonuclease H-like"/>
    <property type="match status" value="1"/>
</dbReference>
<dbReference type="InterPro" id="IPR001584">
    <property type="entry name" value="Integrase_cat-core"/>
</dbReference>
<dbReference type="AlphaFoldDB" id="A0A386AXD0"/>